<dbReference type="EMBL" id="CU466930">
    <property type="protein sequence ID" value="CAO81210.1"/>
    <property type="molecule type" value="Genomic_DNA"/>
</dbReference>
<organism evidence="2 3">
    <name type="scientific">Cloacimonas acidaminovorans (strain Evry)</name>
    <dbReference type="NCBI Taxonomy" id="459349"/>
    <lineage>
        <taxon>Bacteria</taxon>
        <taxon>Pseudomonadati</taxon>
        <taxon>Candidatus Cloacimonadota</taxon>
        <taxon>Candidatus Cloacimonadia</taxon>
        <taxon>Candidatus Cloacimonadales</taxon>
        <taxon>Candidatus Cloacimonadaceae</taxon>
        <taxon>Candidatus Cloacimonas</taxon>
    </lineage>
</organism>
<dbReference type="AlphaFoldDB" id="B0VJU7"/>
<dbReference type="SUPFAM" id="SSF56524">
    <property type="entry name" value="Oxidoreductase molybdopterin-binding domain"/>
    <property type="match status" value="1"/>
</dbReference>
<keyword evidence="3" id="KW-1185">Reference proteome</keyword>
<dbReference type="STRING" id="459349.CLOAM1356"/>
<dbReference type="eggNOG" id="COG2041">
    <property type="taxonomic scope" value="Bacteria"/>
</dbReference>
<feature type="chain" id="PRO_5002755493" evidence="1">
    <location>
        <begin position="19"/>
        <end position="308"/>
    </location>
</feature>
<keyword evidence="1" id="KW-0732">Signal</keyword>
<dbReference type="RefSeq" id="WP_015425068.1">
    <property type="nucleotide sequence ID" value="NC_020449.1"/>
</dbReference>
<evidence type="ECO:0000313" key="2">
    <source>
        <dbReference type="EMBL" id="CAO81210.1"/>
    </source>
</evidence>
<protein>
    <submittedName>
        <fullName evidence="2">Uncharacterized protein</fullName>
    </submittedName>
</protein>
<dbReference type="OrthoDB" id="9806398at2"/>
<dbReference type="Proteomes" id="UP000002019">
    <property type="component" value="Chromosome"/>
</dbReference>
<accession>B0VJU7</accession>
<gene>
    <name evidence="2" type="ordered locus">CLOAM1356</name>
</gene>
<dbReference type="InterPro" id="IPR036374">
    <property type="entry name" value="OxRdtase_Mopterin-bd_sf"/>
</dbReference>
<feature type="signal peptide" evidence="1">
    <location>
        <begin position="1"/>
        <end position="18"/>
    </location>
</feature>
<dbReference type="HOGENOM" id="CLU_923465_0_0_0"/>
<name>B0VJU7_CLOAI</name>
<dbReference type="KEGG" id="caci:CLOAM1356"/>
<reference evidence="2 3" key="1">
    <citation type="journal article" date="2008" name="J. Bacteriol.">
        <title>'Candidatus Cloacamonas acidaminovorans': genome sequence reconstruction provides a first glimpse of a new bacterial division.</title>
        <authorList>
            <person name="Pelletier E."/>
            <person name="Kreimeyer A."/>
            <person name="Bocs S."/>
            <person name="Rouy Z."/>
            <person name="Gyapay G."/>
            <person name="Chouari R."/>
            <person name="Riviere D."/>
            <person name="Ganesan A."/>
            <person name="Daegelen P."/>
            <person name="Sghir A."/>
            <person name="Cohen G.N."/>
            <person name="Medigue C."/>
            <person name="Weissenbach J."/>
            <person name="Le Paslier D."/>
        </authorList>
    </citation>
    <scope>NUCLEOTIDE SEQUENCE [LARGE SCALE GENOMIC DNA]</scope>
    <source>
        <strain evidence="3">Evry</strain>
    </source>
</reference>
<evidence type="ECO:0000313" key="3">
    <source>
        <dbReference type="Proteomes" id="UP000002019"/>
    </source>
</evidence>
<evidence type="ECO:0000256" key="1">
    <source>
        <dbReference type="SAM" id="SignalP"/>
    </source>
</evidence>
<proteinExistence type="predicted"/>
<sequence length="308" mass="36524">MKKYLCFLLLSGVMITLSSLEVIDTKGISHFYNNAELYKKEMQEIKTSREKDGTVRLNTWQGFRFDIWLKEQNLGDFATIRFESSDRYQVTLEKSEFDSLESYLITGQDGIPFEENMLRLIFPALREMQWIKGLERVVLEDFQPLMRPRRFYWLQETLKKYPLQQDPEPFVKTQGWYLRDILMDLSEAEEKQVILYSRDGLKQHLTYPLHLSGAILEKTAEQHYNLKSPQIPGGMWMKDVIYLQCDNNALISEDSINQLIRLAKILHWETTPEMQFRIVFEDREEVMNFTDALAEPQVFRGALYLELF</sequence>